<evidence type="ECO:0000313" key="4">
    <source>
        <dbReference type="Proteomes" id="UP000836841"/>
    </source>
</evidence>
<sequence>MSISDRAITFYLTYALIIGLSFYLRRIVNGRVINFSAMIIVGLKIQRLSSHYKTLEIQLAKISPRRSLAQSFINIVQVWQDVSTSQWNELKLRQLLAPSDIPSVLRIRPSLSHCEDLVSWSFTKDGLYSDKLGYNLLRDEHLTRPSPSFQLHQRIWTFSIPPKLKHFWWRSLHNVLPKAATIQKRHLSSDATCVLCGEHEETLIRLLFQCRVSKEIWELSPVIVPADVIAKSIMDHKLWLQSLSYNRDPH</sequence>
<feature type="non-terminal residue" evidence="3">
    <location>
        <position position="250"/>
    </location>
</feature>
<dbReference type="EMBL" id="OU466858">
    <property type="protein sequence ID" value="CAH2047447.1"/>
    <property type="molecule type" value="Genomic_DNA"/>
</dbReference>
<dbReference type="Pfam" id="PF13966">
    <property type="entry name" value="zf-RVT"/>
    <property type="match status" value="1"/>
</dbReference>
<protein>
    <recommendedName>
        <fullName evidence="2">Reverse transcriptase zinc-binding domain-containing protein</fullName>
    </recommendedName>
</protein>
<dbReference type="InterPro" id="IPR026960">
    <property type="entry name" value="RVT-Znf"/>
</dbReference>
<organism evidence="3 4">
    <name type="scientific">Thlaspi arvense</name>
    <name type="common">Field penny-cress</name>
    <dbReference type="NCBI Taxonomy" id="13288"/>
    <lineage>
        <taxon>Eukaryota</taxon>
        <taxon>Viridiplantae</taxon>
        <taxon>Streptophyta</taxon>
        <taxon>Embryophyta</taxon>
        <taxon>Tracheophyta</taxon>
        <taxon>Spermatophyta</taxon>
        <taxon>Magnoliopsida</taxon>
        <taxon>eudicotyledons</taxon>
        <taxon>Gunneridae</taxon>
        <taxon>Pentapetalae</taxon>
        <taxon>rosids</taxon>
        <taxon>malvids</taxon>
        <taxon>Brassicales</taxon>
        <taxon>Brassicaceae</taxon>
        <taxon>Thlaspideae</taxon>
        <taxon>Thlaspi</taxon>
    </lineage>
</organism>
<dbReference type="AlphaFoldDB" id="A0AAU9RUG8"/>
<feature type="domain" description="Reverse transcriptase zinc-binding" evidence="2">
    <location>
        <begin position="133"/>
        <end position="217"/>
    </location>
</feature>
<keyword evidence="1" id="KW-0472">Membrane</keyword>
<name>A0AAU9RUG8_THLAR</name>
<keyword evidence="4" id="KW-1185">Reference proteome</keyword>
<keyword evidence="1" id="KW-1133">Transmembrane helix</keyword>
<evidence type="ECO:0000256" key="1">
    <source>
        <dbReference type="SAM" id="Phobius"/>
    </source>
</evidence>
<feature type="transmembrane region" description="Helical" evidence="1">
    <location>
        <begin position="6"/>
        <end position="24"/>
    </location>
</feature>
<accession>A0AAU9RUG8</accession>
<dbReference type="Proteomes" id="UP000836841">
    <property type="component" value="Chromosome 2"/>
</dbReference>
<gene>
    <name evidence="3" type="ORF">TAV2_LOCUS5153</name>
</gene>
<evidence type="ECO:0000259" key="2">
    <source>
        <dbReference type="Pfam" id="PF13966"/>
    </source>
</evidence>
<proteinExistence type="predicted"/>
<keyword evidence="1" id="KW-0812">Transmembrane</keyword>
<evidence type="ECO:0000313" key="3">
    <source>
        <dbReference type="EMBL" id="CAH2047447.1"/>
    </source>
</evidence>
<reference evidence="3 4" key="1">
    <citation type="submission" date="2022-03" db="EMBL/GenBank/DDBJ databases">
        <authorList>
            <person name="Nunn A."/>
            <person name="Chopra R."/>
            <person name="Nunn A."/>
            <person name="Contreras Garrido A."/>
        </authorList>
    </citation>
    <scope>NUCLEOTIDE SEQUENCE [LARGE SCALE GENOMIC DNA]</scope>
</reference>